<dbReference type="InterPro" id="IPR013763">
    <property type="entry name" value="Cyclin-like_dom"/>
</dbReference>
<evidence type="ECO:0000259" key="12">
    <source>
        <dbReference type="SMART" id="SM00385"/>
    </source>
</evidence>
<proteinExistence type="inferred from homology"/>
<dbReference type="GO" id="GO:0001006">
    <property type="term" value="F:RNA polymerase III type 3 promoter sequence-specific DNA binding"/>
    <property type="evidence" value="ECO:0007669"/>
    <property type="project" value="TreeGrafter"/>
</dbReference>
<dbReference type="PROSITE" id="PS00782">
    <property type="entry name" value="TFIIB"/>
    <property type="match status" value="1"/>
</dbReference>
<evidence type="ECO:0000256" key="8">
    <source>
        <dbReference type="ARBA" id="ARBA00023163"/>
    </source>
</evidence>
<evidence type="ECO:0000256" key="7">
    <source>
        <dbReference type="ARBA" id="ARBA00023015"/>
    </source>
</evidence>
<keyword evidence="8" id="KW-0804">Transcription</keyword>
<keyword evidence="5" id="KW-0863">Zinc-finger</keyword>
<dbReference type="GO" id="GO:0070897">
    <property type="term" value="P:transcription preinitiation complex assembly"/>
    <property type="evidence" value="ECO:0007669"/>
    <property type="project" value="InterPro"/>
</dbReference>
<comment type="subcellular location">
    <subcellularLocation>
        <location evidence="1">Nucleus</location>
    </subcellularLocation>
</comment>
<feature type="coiled-coil region" evidence="11">
    <location>
        <begin position="213"/>
        <end position="240"/>
    </location>
</feature>
<evidence type="ECO:0000256" key="10">
    <source>
        <dbReference type="ARBA" id="ARBA00031706"/>
    </source>
</evidence>
<dbReference type="GO" id="GO:0008270">
    <property type="term" value="F:zinc ion binding"/>
    <property type="evidence" value="ECO:0007669"/>
    <property type="project" value="UniProtKB-KW"/>
</dbReference>
<dbReference type="Pfam" id="PF00382">
    <property type="entry name" value="TFIIB"/>
    <property type="match status" value="2"/>
</dbReference>
<evidence type="ECO:0000256" key="2">
    <source>
        <dbReference type="ARBA" id="ARBA00010857"/>
    </source>
</evidence>
<evidence type="ECO:0000256" key="11">
    <source>
        <dbReference type="SAM" id="Coils"/>
    </source>
</evidence>
<dbReference type="SMART" id="SM00385">
    <property type="entry name" value="CYCLIN"/>
    <property type="match status" value="1"/>
</dbReference>
<keyword evidence="3" id="KW-0479">Metal-binding</keyword>
<dbReference type="Gene3D" id="1.10.472.10">
    <property type="entry name" value="Cyclin-like"/>
    <property type="match status" value="2"/>
</dbReference>
<reference evidence="13" key="1">
    <citation type="submission" date="2016-06" db="UniProtKB">
        <authorList>
            <consortium name="WormBaseParasite"/>
        </authorList>
    </citation>
    <scope>IDENTIFICATION</scope>
</reference>
<evidence type="ECO:0000256" key="9">
    <source>
        <dbReference type="ARBA" id="ARBA00023242"/>
    </source>
</evidence>
<dbReference type="GO" id="GO:0000126">
    <property type="term" value="C:transcription factor TFIIIB complex"/>
    <property type="evidence" value="ECO:0007669"/>
    <property type="project" value="TreeGrafter"/>
</dbReference>
<evidence type="ECO:0000313" key="13">
    <source>
        <dbReference type="WBParaSite" id="ECPE_0001135801-mRNA-1"/>
    </source>
</evidence>
<accession>A0A183AWI8</accession>
<dbReference type="GO" id="GO:0000995">
    <property type="term" value="F:RNA polymerase III general transcription initiation factor activity"/>
    <property type="evidence" value="ECO:0007669"/>
    <property type="project" value="TreeGrafter"/>
</dbReference>
<keyword evidence="11" id="KW-0175">Coiled coil</keyword>
<dbReference type="PANTHER" id="PTHR11618">
    <property type="entry name" value="TRANSCRIPTION INITIATION FACTOR IIB-RELATED"/>
    <property type="match status" value="1"/>
</dbReference>
<dbReference type="InterPro" id="IPR013150">
    <property type="entry name" value="TFIIB_cyclin"/>
</dbReference>
<keyword evidence="9" id="KW-0539">Nucleus</keyword>
<dbReference type="InterPro" id="IPR023486">
    <property type="entry name" value="TFIIB_CS"/>
</dbReference>
<dbReference type="GO" id="GO:0005634">
    <property type="term" value="C:nucleus"/>
    <property type="evidence" value="ECO:0007669"/>
    <property type="project" value="UniProtKB-SubCell"/>
</dbReference>
<comment type="similarity">
    <text evidence="2">Belongs to the TFIIB family.</text>
</comment>
<dbReference type="GO" id="GO:0017025">
    <property type="term" value="F:TBP-class protein binding"/>
    <property type="evidence" value="ECO:0007669"/>
    <property type="project" value="InterPro"/>
</dbReference>
<dbReference type="SUPFAM" id="SSF47954">
    <property type="entry name" value="Cyclin-like"/>
    <property type="match status" value="2"/>
</dbReference>
<protein>
    <recommendedName>
        <fullName evidence="10">General transcription factor TFIIB</fullName>
    </recommendedName>
</protein>
<evidence type="ECO:0000256" key="1">
    <source>
        <dbReference type="ARBA" id="ARBA00004123"/>
    </source>
</evidence>
<dbReference type="FunFam" id="1.10.472.10:FF:000002">
    <property type="entry name" value="Transcription factor IIIB 90 kDa subunit"/>
    <property type="match status" value="1"/>
</dbReference>
<dbReference type="CDD" id="cd20554">
    <property type="entry name" value="CYCLIN_TFIIIB90_rpt2"/>
    <property type="match status" value="1"/>
</dbReference>
<keyword evidence="6" id="KW-0862">Zinc</keyword>
<name>A0A183AWI8_9TREM</name>
<evidence type="ECO:0000256" key="5">
    <source>
        <dbReference type="ARBA" id="ARBA00022771"/>
    </source>
</evidence>
<dbReference type="PANTHER" id="PTHR11618:SF4">
    <property type="entry name" value="TRANSCRIPTION FACTOR IIIB 90 KDA SUBUNIT"/>
    <property type="match status" value="1"/>
</dbReference>
<evidence type="ECO:0000256" key="4">
    <source>
        <dbReference type="ARBA" id="ARBA00022737"/>
    </source>
</evidence>
<feature type="domain" description="Cyclin-like" evidence="12">
    <location>
        <begin position="86"/>
        <end position="170"/>
    </location>
</feature>
<dbReference type="InterPro" id="IPR036915">
    <property type="entry name" value="Cyclin-like_sf"/>
</dbReference>
<keyword evidence="7" id="KW-0805">Transcription regulation</keyword>
<evidence type="ECO:0000256" key="6">
    <source>
        <dbReference type="ARBA" id="ARBA00022833"/>
    </source>
</evidence>
<keyword evidence="4" id="KW-0677">Repeat</keyword>
<dbReference type="GO" id="GO:0097550">
    <property type="term" value="C:transcription preinitiation complex"/>
    <property type="evidence" value="ECO:0007669"/>
    <property type="project" value="TreeGrafter"/>
</dbReference>
<dbReference type="AlphaFoldDB" id="A0A183AWI8"/>
<organism evidence="13">
    <name type="scientific">Echinostoma caproni</name>
    <dbReference type="NCBI Taxonomy" id="27848"/>
    <lineage>
        <taxon>Eukaryota</taxon>
        <taxon>Metazoa</taxon>
        <taxon>Spiralia</taxon>
        <taxon>Lophotrochozoa</taxon>
        <taxon>Platyhelminthes</taxon>
        <taxon>Trematoda</taxon>
        <taxon>Digenea</taxon>
        <taxon>Plagiorchiida</taxon>
        <taxon>Echinostomata</taxon>
        <taxon>Echinostomatoidea</taxon>
        <taxon>Echinostomatidae</taxon>
        <taxon>Echinostoma</taxon>
    </lineage>
</organism>
<dbReference type="InterPro" id="IPR000812">
    <property type="entry name" value="TFIIB"/>
</dbReference>
<sequence>LRLGSDVSVSAFRFYQSALFRGLTRGRGAMHTAAGCIYLAARQLRVSLMLLDLSDAVGINVYVLGHCYVELKRKLHLAIPDMDPCLFIERFATQLEFGDKMSVVATTAMRLLQRMKKDWIATGRRPSGLAAAALLVAARIHEFNRTEEDVARVARVSQQTTRKRLQEFGRTPTSKLSIDDFFSVDYEEEQDPPAFSASKKSDENIKEMDDEAFSRISAEINELERRIEKQLRVIAEKRVSRSIFNKLSDLVFGRLSILNLLYMLLFVTKISIVSISTHSLSTLLLLDEGRFNAEVKYQTSIVGKQAMGLGHWLYPSQEKERV</sequence>
<evidence type="ECO:0000256" key="3">
    <source>
        <dbReference type="ARBA" id="ARBA00022723"/>
    </source>
</evidence>
<dbReference type="WBParaSite" id="ECPE_0001135801-mRNA-1">
    <property type="protein sequence ID" value="ECPE_0001135801-mRNA-1"/>
    <property type="gene ID" value="ECPE_0001135801"/>
</dbReference>